<dbReference type="EMBL" id="JAUFQC010000027">
    <property type="protein sequence ID" value="MDN3612458.1"/>
    <property type="molecule type" value="Genomic_DNA"/>
</dbReference>
<dbReference type="RefSeq" id="WP_290313383.1">
    <property type="nucleotide sequence ID" value="NZ_JAUFQC010000027.1"/>
</dbReference>
<evidence type="ECO:0000313" key="2">
    <source>
        <dbReference type="Proteomes" id="UP001238540"/>
    </source>
</evidence>
<evidence type="ECO:0000313" key="1">
    <source>
        <dbReference type="EMBL" id="MDN3612458.1"/>
    </source>
</evidence>
<sequence length="73" mass="8323">MSTSSNIYCRHVSVLDARLISFMRNLKGSANSSRLIAVDFYTAFIAVASGTSLNVRFEIKPWYLQRSREFQLS</sequence>
<dbReference type="Proteomes" id="UP001238540">
    <property type="component" value="Unassembled WGS sequence"/>
</dbReference>
<gene>
    <name evidence="1" type="ORF">QWZ16_22930</name>
</gene>
<organism evidence="1 2">
    <name type="scientific">Vibrio ostreicida</name>
    <dbReference type="NCBI Taxonomy" id="526588"/>
    <lineage>
        <taxon>Bacteria</taxon>
        <taxon>Pseudomonadati</taxon>
        <taxon>Pseudomonadota</taxon>
        <taxon>Gammaproteobacteria</taxon>
        <taxon>Vibrionales</taxon>
        <taxon>Vibrionaceae</taxon>
        <taxon>Vibrio</taxon>
    </lineage>
</organism>
<accession>A0ABT8C292</accession>
<protein>
    <submittedName>
        <fullName evidence="1">Uncharacterized protein</fullName>
    </submittedName>
</protein>
<name>A0ABT8C292_9VIBR</name>
<proteinExistence type="predicted"/>
<comment type="caution">
    <text evidence="1">The sequence shown here is derived from an EMBL/GenBank/DDBJ whole genome shotgun (WGS) entry which is preliminary data.</text>
</comment>
<keyword evidence="2" id="KW-1185">Reference proteome</keyword>
<reference evidence="2" key="1">
    <citation type="journal article" date="2019" name="Int. J. Syst. Evol. Microbiol.">
        <title>The Global Catalogue of Microorganisms (GCM) 10K type strain sequencing project: providing services to taxonomists for standard genome sequencing and annotation.</title>
        <authorList>
            <consortium name="The Broad Institute Genomics Platform"/>
            <consortium name="The Broad Institute Genome Sequencing Center for Infectious Disease"/>
            <person name="Wu L."/>
            <person name="Ma J."/>
        </authorList>
    </citation>
    <scope>NUCLEOTIDE SEQUENCE [LARGE SCALE GENOMIC DNA]</scope>
    <source>
        <strain evidence="2">CECT 7398</strain>
    </source>
</reference>